<gene>
    <name evidence="1" type="ORF">CDD80_3973</name>
</gene>
<organism evidence="1 2">
    <name type="scientific">Ophiocordyceps camponoti-rufipedis</name>
    <dbReference type="NCBI Taxonomy" id="2004952"/>
    <lineage>
        <taxon>Eukaryota</taxon>
        <taxon>Fungi</taxon>
        <taxon>Dikarya</taxon>
        <taxon>Ascomycota</taxon>
        <taxon>Pezizomycotina</taxon>
        <taxon>Sordariomycetes</taxon>
        <taxon>Hypocreomycetidae</taxon>
        <taxon>Hypocreales</taxon>
        <taxon>Ophiocordycipitaceae</taxon>
        <taxon>Ophiocordyceps</taxon>
    </lineage>
</organism>
<dbReference type="AlphaFoldDB" id="A0A2C5ZIU2"/>
<dbReference type="EMBL" id="NJES01000036">
    <property type="protein sequence ID" value="PHH79730.1"/>
    <property type="molecule type" value="Genomic_DNA"/>
</dbReference>
<keyword evidence="2" id="KW-1185">Reference proteome</keyword>
<reference evidence="1 2" key="1">
    <citation type="submission" date="2017-06" db="EMBL/GenBank/DDBJ databases">
        <title>Ant-infecting Ophiocordyceps genomes reveal a high diversity of potential behavioral manipulation genes and a possible major role for enterotoxins.</title>
        <authorList>
            <person name="De Bekker C."/>
            <person name="Evans H.C."/>
            <person name="Brachmann A."/>
            <person name="Hughes D.P."/>
        </authorList>
    </citation>
    <scope>NUCLEOTIDE SEQUENCE [LARGE SCALE GENOMIC DNA]</scope>
    <source>
        <strain evidence="1 2">Map16</strain>
    </source>
</reference>
<evidence type="ECO:0000313" key="2">
    <source>
        <dbReference type="Proteomes" id="UP000226431"/>
    </source>
</evidence>
<protein>
    <submittedName>
        <fullName evidence="1">Uncharacterized protein</fullName>
    </submittedName>
</protein>
<name>A0A2C5ZIU2_9HYPO</name>
<dbReference type="Proteomes" id="UP000226431">
    <property type="component" value="Unassembled WGS sequence"/>
</dbReference>
<sequence length="154" mass="16578">MLLLLFRDRQTLWTPSDPDEEENLDWLKMLGGIEQATGRPARRLAFLQILCASHVALAQRVQRSPAAKCCTGPAAPTLAQPPAIVMALWYSYVHTAAAGPLPNQARPPDGLLKTALLLPAALLSPLPRQLVSPPFLSLHFSLCPGTLLATGLKA</sequence>
<accession>A0A2C5ZIU2</accession>
<evidence type="ECO:0000313" key="1">
    <source>
        <dbReference type="EMBL" id="PHH79730.1"/>
    </source>
</evidence>
<comment type="caution">
    <text evidence="1">The sequence shown here is derived from an EMBL/GenBank/DDBJ whole genome shotgun (WGS) entry which is preliminary data.</text>
</comment>
<proteinExistence type="predicted"/>